<dbReference type="SUPFAM" id="SSF49785">
    <property type="entry name" value="Galactose-binding domain-like"/>
    <property type="match status" value="1"/>
</dbReference>
<dbReference type="Proteomes" id="UP001219605">
    <property type="component" value="Chromosome"/>
</dbReference>
<organism evidence="1 2">
    <name type="scientific">Micromonospora cathayae</name>
    <dbReference type="NCBI Taxonomy" id="3028804"/>
    <lineage>
        <taxon>Bacteria</taxon>
        <taxon>Bacillati</taxon>
        <taxon>Actinomycetota</taxon>
        <taxon>Actinomycetes</taxon>
        <taxon>Micromonosporales</taxon>
        <taxon>Micromonosporaceae</taxon>
        <taxon>Micromonospora</taxon>
    </lineage>
</organism>
<gene>
    <name evidence="1" type="ORF">PVK37_19500</name>
</gene>
<name>A0ABY7ZI48_9ACTN</name>
<keyword evidence="2" id="KW-1185">Reference proteome</keyword>
<proteinExistence type="predicted"/>
<accession>A0ABY7ZI48</accession>
<sequence length="464" mass="52553">MAEEHDDYRNLNERLFEWRREILGRMARWDELATLPTFPRVDLAREPGTRVRVDSFLGTVNTDRVADVYFPVVDAAKGRCEPGAIPFATEAVDQPTLVELRERFPLAEVAGTGDDVSRAVRLRDWIKSLFPHHTPYRMPEWNALLILDRGSRGVERFICVHYSVSLVQCCLALGMQARMINLHRSIADNYVIGDEATADPPVDEHVVAEVWSAELGKWFMLDVDFDCHYERDGVPLSAWELHQAYVAGELASVRCRRGPYSASFNAYGETLDDEEGFFERTLPSYYAHVSVLMRNDFLADPDGPVTVAHLVDADTGPVRWHRGSDLRLQPHLLGPVVVAEPYRDDVTLLTDGNLRTGWASDEDDVEHWVEVTLAGPRLLGRVVLHWPEYRMYYRTSACYRIEACVAGAWTTLVSAEQPVEAPYTVHDVDAAVVTAVRLVQPAGGGFREHPQRLWLNQIELYGPR</sequence>
<dbReference type="Gene3D" id="2.60.120.260">
    <property type="entry name" value="Galactose-binding domain-like"/>
    <property type="match status" value="1"/>
</dbReference>
<dbReference type="InterPro" id="IPR038765">
    <property type="entry name" value="Papain-like_cys_pep_sf"/>
</dbReference>
<dbReference type="RefSeq" id="WP_275028941.1">
    <property type="nucleotide sequence ID" value="NZ_CP118615.1"/>
</dbReference>
<dbReference type="InterPro" id="IPR008979">
    <property type="entry name" value="Galactose-bd-like_sf"/>
</dbReference>
<protein>
    <submittedName>
        <fullName evidence="1">Discoidin domain-containing protein</fullName>
    </submittedName>
</protein>
<dbReference type="EMBL" id="CP118615">
    <property type="protein sequence ID" value="WDZ82655.1"/>
    <property type="molecule type" value="Genomic_DNA"/>
</dbReference>
<dbReference type="SUPFAM" id="SSF54001">
    <property type="entry name" value="Cysteine proteinases"/>
    <property type="match status" value="1"/>
</dbReference>
<dbReference type="Pfam" id="PF22633">
    <property type="entry name" value="F5_F8_type_C_2"/>
    <property type="match status" value="1"/>
</dbReference>
<evidence type="ECO:0000313" key="1">
    <source>
        <dbReference type="EMBL" id="WDZ82655.1"/>
    </source>
</evidence>
<evidence type="ECO:0000313" key="2">
    <source>
        <dbReference type="Proteomes" id="UP001219605"/>
    </source>
</evidence>
<reference evidence="1 2" key="1">
    <citation type="submission" date="2023-02" db="EMBL/GenBank/DDBJ databases">
        <authorList>
            <person name="Mo P."/>
        </authorList>
    </citation>
    <scope>NUCLEOTIDE SEQUENCE [LARGE SCALE GENOMIC DNA]</scope>
    <source>
        <strain evidence="1 2">HUAS 3</strain>
    </source>
</reference>